<feature type="domain" description="Sphingolipid delta4-desaturase N-terminal" evidence="3">
    <location>
        <begin position="41"/>
        <end position="80"/>
    </location>
</feature>
<dbReference type="EMBL" id="JADGKB010000063">
    <property type="protein sequence ID" value="KAJ3255628.1"/>
    <property type="molecule type" value="Genomic_DNA"/>
</dbReference>
<feature type="region of interest" description="Disordered" evidence="1">
    <location>
        <begin position="16"/>
        <end position="54"/>
    </location>
</feature>
<evidence type="ECO:0000259" key="3">
    <source>
        <dbReference type="SMART" id="SM01269"/>
    </source>
</evidence>
<dbReference type="GO" id="GO:0042284">
    <property type="term" value="F:sphingolipid delta-4 desaturase activity"/>
    <property type="evidence" value="ECO:0007669"/>
    <property type="project" value="TreeGrafter"/>
</dbReference>
<feature type="transmembrane region" description="Helical" evidence="2">
    <location>
        <begin position="105"/>
        <end position="126"/>
    </location>
</feature>
<comment type="caution">
    <text evidence="4">The sequence shown here is derived from an EMBL/GenBank/DDBJ whole genome shotgun (WGS) entry which is preliminary data.</text>
</comment>
<gene>
    <name evidence="4" type="primary">DEGS1</name>
    <name evidence="4" type="ORF">HK103_006153</name>
</gene>
<organism evidence="4 5">
    <name type="scientific">Boothiomyces macroporosus</name>
    <dbReference type="NCBI Taxonomy" id="261099"/>
    <lineage>
        <taxon>Eukaryota</taxon>
        <taxon>Fungi</taxon>
        <taxon>Fungi incertae sedis</taxon>
        <taxon>Chytridiomycota</taxon>
        <taxon>Chytridiomycota incertae sedis</taxon>
        <taxon>Chytridiomycetes</taxon>
        <taxon>Rhizophydiales</taxon>
        <taxon>Terramycetaceae</taxon>
        <taxon>Boothiomyces</taxon>
    </lineage>
</organism>
<name>A0AAD5UI91_9FUNG</name>
<dbReference type="PANTHER" id="PTHR12879:SF8">
    <property type="entry name" value="SPHINGOLIPID DELTA(4)-DESATURASE DES1"/>
    <property type="match status" value="1"/>
</dbReference>
<evidence type="ECO:0000313" key="5">
    <source>
        <dbReference type="Proteomes" id="UP001210925"/>
    </source>
</evidence>
<dbReference type="InterPro" id="IPR013866">
    <property type="entry name" value="Sphingolipid_d4-desaturase_N"/>
</dbReference>
<reference evidence="4" key="1">
    <citation type="submission" date="2020-05" db="EMBL/GenBank/DDBJ databases">
        <title>Phylogenomic resolution of chytrid fungi.</title>
        <authorList>
            <person name="Stajich J.E."/>
            <person name="Amses K."/>
            <person name="Simmons R."/>
            <person name="Seto K."/>
            <person name="Myers J."/>
            <person name="Bonds A."/>
            <person name="Quandt C.A."/>
            <person name="Barry K."/>
            <person name="Liu P."/>
            <person name="Grigoriev I."/>
            <person name="Longcore J.E."/>
            <person name="James T.Y."/>
        </authorList>
    </citation>
    <scope>NUCLEOTIDE SEQUENCE</scope>
    <source>
        <strain evidence="4">PLAUS21</strain>
    </source>
</reference>
<dbReference type="InterPro" id="IPR005804">
    <property type="entry name" value="FA_desaturase_dom"/>
</dbReference>
<keyword evidence="2" id="KW-0472">Membrane</keyword>
<accession>A0AAD5UI91</accession>
<evidence type="ECO:0000313" key="4">
    <source>
        <dbReference type="EMBL" id="KAJ3255628.1"/>
    </source>
</evidence>
<evidence type="ECO:0000256" key="1">
    <source>
        <dbReference type="SAM" id="MobiDB-lite"/>
    </source>
</evidence>
<dbReference type="Proteomes" id="UP001210925">
    <property type="component" value="Unassembled WGS sequence"/>
</dbReference>
<dbReference type="GO" id="GO:0046513">
    <property type="term" value="P:ceramide biosynthetic process"/>
    <property type="evidence" value="ECO:0007669"/>
    <property type="project" value="TreeGrafter"/>
</dbReference>
<feature type="transmembrane region" description="Helical" evidence="2">
    <location>
        <begin position="82"/>
        <end position="99"/>
    </location>
</feature>
<dbReference type="SMART" id="SM01269">
    <property type="entry name" value="Lipid_DES"/>
    <property type="match status" value="1"/>
</dbReference>
<feature type="compositionally biased region" description="Polar residues" evidence="1">
    <location>
        <begin position="16"/>
        <end position="25"/>
    </location>
</feature>
<feature type="transmembrane region" description="Helical" evidence="2">
    <location>
        <begin position="187"/>
        <end position="208"/>
    </location>
</feature>
<feature type="transmembrane region" description="Helical" evidence="2">
    <location>
        <begin position="146"/>
        <end position="163"/>
    </location>
</feature>
<dbReference type="AlphaFoldDB" id="A0AAD5UI91"/>
<feature type="compositionally biased region" description="Basic and acidic residues" evidence="1">
    <location>
        <begin position="44"/>
        <end position="54"/>
    </location>
</feature>
<sequence length="309" mass="35932">MLTSENREKELLEQFESLSTNNKPFSGSYPPLKKGDKGFPAPKQDFRWDETSDEPHRTRRKIILQKYPQIQELYGHCPKTKYSVLFLVSAQFALAYYLKDKMWTAQYWILAYVFGATITHSLFLAIHEISHFLAFKKPLHNRLLGFFANLPIGIPYCTAFRGYHMEHHTLQGVDGVDTDLPTKIEGILFQSTLGKLFFCIFQILFYVLSGSLHPMAGHFIAEHYVFVEGYETYSYYGPLNLLAYNVGYHNEHHDFPRIPGSRLPLVRKIAPEFYNDLPQVKSWPMTIVNFILFPHISPYSRVKRHAKSN</sequence>
<dbReference type="Pfam" id="PF08557">
    <property type="entry name" value="Lipid_DES"/>
    <property type="match status" value="1"/>
</dbReference>
<keyword evidence="2" id="KW-1133">Transmembrane helix</keyword>
<evidence type="ECO:0000256" key="2">
    <source>
        <dbReference type="SAM" id="Phobius"/>
    </source>
</evidence>
<keyword evidence="2" id="KW-0812">Transmembrane</keyword>
<dbReference type="Pfam" id="PF00487">
    <property type="entry name" value="FA_desaturase"/>
    <property type="match status" value="2"/>
</dbReference>
<protein>
    <submittedName>
        <fullName evidence="4">Sphingolipid delta(4)-desaturase DES1</fullName>
    </submittedName>
</protein>
<proteinExistence type="predicted"/>
<keyword evidence="5" id="KW-1185">Reference proteome</keyword>
<dbReference type="GO" id="GO:0016020">
    <property type="term" value="C:membrane"/>
    <property type="evidence" value="ECO:0007669"/>
    <property type="project" value="GOC"/>
</dbReference>
<dbReference type="PANTHER" id="PTHR12879">
    <property type="entry name" value="SPHINGOLIPID DELTA 4 DESATURASE/C-4 HYDROXYLASE PROTEIN DES2"/>
    <property type="match status" value="1"/>
</dbReference>